<dbReference type="CDD" id="cd05402">
    <property type="entry name" value="NT_PAP_TUTase"/>
    <property type="match status" value="1"/>
</dbReference>
<evidence type="ECO:0000256" key="8">
    <source>
        <dbReference type="ARBA" id="ARBA00022840"/>
    </source>
</evidence>
<dbReference type="InterPro" id="IPR007012">
    <property type="entry name" value="PolA_pol_cen_dom"/>
</dbReference>
<organism evidence="19 20">
    <name type="scientific">Trematosphaeria pertusa</name>
    <dbReference type="NCBI Taxonomy" id="390896"/>
    <lineage>
        <taxon>Eukaryota</taxon>
        <taxon>Fungi</taxon>
        <taxon>Dikarya</taxon>
        <taxon>Ascomycota</taxon>
        <taxon>Pezizomycotina</taxon>
        <taxon>Dothideomycetes</taxon>
        <taxon>Pleosporomycetidae</taxon>
        <taxon>Pleosporales</taxon>
        <taxon>Massarineae</taxon>
        <taxon>Trematosphaeriaceae</taxon>
        <taxon>Trematosphaeria</taxon>
    </lineage>
</organism>
<feature type="binding site" evidence="13">
    <location>
        <position position="104"/>
    </location>
    <ligand>
        <name>Mg(2+)</name>
        <dbReference type="ChEBI" id="CHEBI:18420"/>
        <label>1</label>
        <note>catalytic</note>
    </ligand>
</feature>
<evidence type="ECO:0000259" key="18">
    <source>
        <dbReference type="Pfam" id="PF20750"/>
    </source>
</evidence>
<gene>
    <name evidence="19" type="ORF">BU26DRAFT_531899</name>
</gene>
<keyword evidence="8 11" id="KW-0067">ATP-binding</keyword>
<dbReference type="PANTHER" id="PTHR10682:SF10">
    <property type="entry name" value="POLYNUCLEOTIDE ADENYLYLTRANSFERASE"/>
    <property type="match status" value="1"/>
</dbReference>
<keyword evidence="6 13" id="KW-0479">Metal-binding</keyword>
<dbReference type="RefSeq" id="XP_033682110.1">
    <property type="nucleotide sequence ID" value="XM_033831064.1"/>
</dbReference>
<dbReference type="SUPFAM" id="SSF81301">
    <property type="entry name" value="Nucleotidyltransferase"/>
    <property type="match status" value="1"/>
</dbReference>
<evidence type="ECO:0000256" key="3">
    <source>
        <dbReference type="ARBA" id="ARBA00010912"/>
    </source>
</evidence>
<dbReference type="EC" id="2.7.7.19" evidence="11"/>
<keyword evidence="10 11" id="KW-0539">Nucleus</keyword>
<dbReference type="OrthoDB" id="412748at2759"/>
<keyword evidence="5 11" id="KW-0808">Transferase</keyword>
<feature type="transmembrane region" description="Helical" evidence="15">
    <location>
        <begin position="228"/>
        <end position="246"/>
    </location>
</feature>
<dbReference type="InterPro" id="IPR011068">
    <property type="entry name" value="NuclTrfase_I-like_C"/>
</dbReference>
<dbReference type="GO" id="GO:1990817">
    <property type="term" value="F:poly(A) RNA polymerase activity"/>
    <property type="evidence" value="ECO:0007669"/>
    <property type="project" value="UniProtKB-UniRule"/>
</dbReference>
<dbReference type="GO" id="GO:0005524">
    <property type="term" value="F:ATP binding"/>
    <property type="evidence" value="ECO:0007669"/>
    <property type="project" value="UniProtKB-UniRule"/>
</dbReference>
<comment type="catalytic activity">
    <reaction evidence="11">
        <text>RNA(n) + ATP = RNA(n)-3'-adenine ribonucleotide + diphosphate</text>
        <dbReference type="Rhea" id="RHEA:11332"/>
        <dbReference type="Rhea" id="RHEA-COMP:14527"/>
        <dbReference type="Rhea" id="RHEA-COMP:17347"/>
        <dbReference type="ChEBI" id="CHEBI:30616"/>
        <dbReference type="ChEBI" id="CHEBI:33019"/>
        <dbReference type="ChEBI" id="CHEBI:140395"/>
        <dbReference type="ChEBI" id="CHEBI:173115"/>
        <dbReference type="EC" id="2.7.7.19"/>
    </reaction>
</comment>
<keyword evidence="9 13" id="KW-0460">Magnesium</keyword>
<name>A0A6A6I9Q2_9PLEO</name>
<feature type="domain" description="Poly(A) polymerase central" evidence="17">
    <location>
        <begin position="213"/>
        <end position="356"/>
    </location>
</feature>
<dbReference type="Gene3D" id="3.30.70.590">
    <property type="entry name" value="Poly(A) polymerase predicted RNA binding domain"/>
    <property type="match status" value="1"/>
</dbReference>
<dbReference type="Gene3D" id="3.30.460.10">
    <property type="entry name" value="Beta Polymerase, domain 2"/>
    <property type="match status" value="1"/>
</dbReference>
<dbReference type="EMBL" id="ML987197">
    <property type="protein sequence ID" value="KAF2247106.1"/>
    <property type="molecule type" value="Genomic_DNA"/>
</dbReference>
<evidence type="ECO:0000256" key="2">
    <source>
        <dbReference type="ARBA" id="ARBA00004123"/>
    </source>
</evidence>
<comment type="similarity">
    <text evidence="3 11">Belongs to the poly(A) polymerase family.</text>
</comment>
<evidence type="ECO:0000313" key="19">
    <source>
        <dbReference type="EMBL" id="KAF2247106.1"/>
    </source>
</evidence>
<dbReference type="GO" id="GO:0046872">
    <property type="term" value="F:metal ion binding"/>
    <property type="evidence" value="ECO:0007669"/>
    <property type="project" value="UniProtKB-KW"/>
</dbReference>
<feature type="binding site" evidence="12">
    <location>
        <position position="230"/>
    </location>
    <ligand>
        <name>ATP</name>
        <dbReference type="ChEBI" id="CHEBI:30616"/>
    </ligand>
</feature>
<accession>A0A6A6I9Q2</accession>
<dbReference type="GO" id="GO:0031123">
    <property type="term" value="P:RNA 3'-end processing"/>
    <property type="evidence" value="ECO:0007669"/>
    <property type="project" value="InterPro"/>
</dbReference>
<evidence type="ECO:0000256" key="6">
    <source>
        <dbReference type="ARBA" id="ARBA00022723"/>
    </source>
</evidence>
<feature type="binding site" evidence="12">
    <location>
        <position position="221"/>
    </location>
    <ligand>
        <name>ATP</name>
        <dbReference type="ChEBI" id="CHEBI:30616"/>
    </ligand>
</feature>
<dbReference type="FunFam" id="1.10.1410.10:FF:000001">
    <property type="entry name" value="Putative poly(A) polymerase gamma"/>
    <property type="match status" value="1"/>
</dbReference>
<feature type="binding site" evidence="13">
    <location>
        <position position="159"/>
    </location>
    <ligand>
        <name>Mg(2+)</name>
        <dbReference type="ChEBI" id="CHEBI:18420"/>
        <label>2</label>
        <note>catalytic</note>
    </ligand>
</feature>
<dbReference type="Pfam" id="PF20750">
    <property type="entry name" value="PAP_NTPase"/>
    <property type="match status" value="1"/>
</dbReference>
<dbReference type="FunFam" id="3.30.460.10:FF:000002">
    <property type="entry name" value="Poly(A) polymerase alpha, putative"/>
    <property type="match status" value="1"/>
</dbReference>
<proteinExistence type="inferred from homology"/>
<evidence type="ECO:0000256" key="9">
    <source>
        <dbReference type="ARBA" id="ARBA00022842"/>
    </source>
</evidence>
<feature type="binding site" evidence="13">
    <location>
        <position position="102"/>
    </location>
    <ligand>
        <name>Mg(2+)</name>
        <dbReference type="ChEBI" id="CHEBI:18420"/>
        <label>1</label>
        <note>catalytic</note>
    </ligand>
</feature>
<dbReference type="GO" id="GO:0005634">
    <property type="term" value="C:nucleus"/>
    <property type="evidence" value="ECO:0007669"/>
    <property type="project" value="UniProtKB-SubCell"/>
</dbReference>
<feature type="compositionally biased region" description="Polar residues" evidence="14">
    <location>
        <begin position="559"/>
        <end position="568"/>
    </location>
</feature>
<dbReference type="GeneID" id="54584394"/>
<dbReference type="AlphaFoldDB" id="A0A6A6I9Q2"/>
<comment type="subcellular location">
    <subcellularLocation>
        <location evidence="2 11">Nucleus</location>
    </subcellularLocation>
</comment>
<feature type="domain" description="Poly(A) polymerase RNA-binding" evidence="16">
    <location>
        <begin position="359"/>
        <end position="530"/>
    </location>
</feature>
<comment type="cofactor">
    <cofactor evidence="1">
        <name>Mn(2+)</name>
        <dbReference type="ChEBI" id="CHEBI:29035"/>
    </cofactor>
</comment>
<dbReference type="InterPro" id="IPR014492">
    <property type="entry name" value="PolyA_polymerase"/>
</dbReference>
<feature type="region of interest" description="Disordered" evidence="14">
    <location>
        <begin position="524"/>
        <end position="568"/>
    </location>
</feature>
<dbReference type="SUPFAM" id="SSF55003">
    <property type="entry name" value="PAP/Archaeal CCA-adding enzyme, C-terminal domain"/>
    <property type="match status" value="1"/>
</dbReference>
<protein>
    <recommendedName>
        <fullName evidence="11">Poly(A) polymerase</fullName>
        <ecNumber evidence="11">2.7.7.19</ecNumber>
    </recommendedName>
</protein>
<reference evidence="19" key="1">
    <citation type="journal article" date="2020" name="Stud. Mycol.">
        <title>101 Dothideomycetes genomes: a test case for predicting lifestyles and emergence of pathogens.</title>
        <authorList>
            <person name="Haridas S."/>
            <person name="Albert R."/>
            <person name="Binder M."/>
            <person name="Bloem J."/>
            <person name="Labutti K."/>
            <person name="Salamov A."/>
            <person name="Andreopoulos B."/>
            <person name="Baker S."/>
            <person name="Barry K."/>
            <person name="Bills G."/>
            <person name="Bluhm B."/>
            <person name="Cannon C."/>
            <person name="Castanera R."/>
            <person name="Culley D."/>
            <person name="Daum C."/>
            <person name="Ezra D."/>
            <person name="Gonzalez J."/>
            <person name="Henrissat B."/>
            <person name="Kuo A."/>
            <person name="Liang C."/>
            <person name="Lipzen A."/>
            <person name="Lutzoni F."/>
            <person name="Magnuson J."/>
            <person name="Mondo S."/>
            <person name="Nolan M."/>
            <person name="Ohm R."/>
            <person name="Pangilinan J."/>
            <person name="Park H.-J."/>
            <person name="Ramirez L."/>
            <person name="Alfaro M."/>
            <person name="Sun H."/>
            <person name="Tritt A."/>
            <person name="Yoshinaga Y."/>
            <person name="Zwiers L.-H."/>
            <person name="Turgeon B."/>
            <person name="Goodwin S."/>
            <person name="Spatafora J."/>
            <person name="Crous P."/>
            <person name="Grigoriev I."/>
        </authorList>
    </citation>
    <scope>NUCLEOTIDE SEQUENCE</scope>
    <source>
        <strain evidence="19">CBS 122368</strain>
    </source>
</reference>
<dbReference type="SUPFAM" id="SSF81631">
    <property type="entry name" value="PAP/OAS1 substrate-binding domain"/>
    <property type="match status" value="1"/>
</dbReference>
<evidence type="ECO:0000256" key="12">
    <source>
        <dbReference type="PIRSR" id="PIRSR018425-1"/>
    </source>
</evidence>
<evidence type="ECO:0000259" key="16">
    <source>
        <dbReference type="Pfam" id="PF04926"/>
    </source>
</evidence>
<dbReference type="InterPro" id="IPR043519">
    <property type="entry name" value="NT_sf"/>
</dbReference>
<keyword evidence="4 11" id="KW-0507">mRNA processing</keyword>
<evidence type="ECO:0000256" key="10">
    <source>
        <dbReference type="ARBA" id="ARBA00023242"/>
    </source>
</evidence>
<dbReference type="PANTHER" id="PTHR10682">
    <property type="entry name" value="POLY A POLYMERASE"/>
    <property type="match status" value="1"/>
</dbReference>
<evidence type="ECO:0000256" key="15">
    <source>
        <dbReference type="SAM" id="Phobius"/>
    </source>
</evidence>
<dbReference type="Gene3D" id="1.10.1410.10">
    <property type="match status" value="1"/>
</dbReference>
<keyword evidence="7 11" id="KW-0547">Nucleotide-binding</keyword>
<keyword evidence="15" id="KW-0472">Membrane</keyword>
<evidence type="ECO:0000256" key="4">
    <source>
        <dbReference type="ARBA" id="ARBA00022664"/>
    </source>
</evidence>
<feature type="binding site" evidence="12">
    <location>
        <begin position="89"/>
        <end position="91"/>
    </location>
    <ligand>
        <name>ATP</name>
        <dbReference type="ChEBI" id="CHEBI:30616"/>
    </ligand>
</feature>
<feature type="domain" description="Poly(A) polymerase nucleotidyltransferase" evidence="18">
    <location>
        <begin position="10"/>
        <end position="207"/>
    </location>
</feature>
<dbReference type="Pfam" id="PF04926">
    <property type="entry name" value="PAP_RNA-bind"/>
    <property type="match status" value="1"/>
</dbReference>
<evidence type="ECO:0000256" key="5">
    <source>
        <dbReference type="ARBA" id="ARBA00022679"/>
    </source>
</evidence>
<sequence length="568" mass="63648">MDGQEARQWGITRAISNAQPTEADLKLNDALVEALKRENNFETAEGTEKRKKVLAHLQKVTEEFVRRVCKMKKLPPSTVESAGGKVFTFGSYALGVNGPSSDIDTLVVAPKHVFRDDFFDHFPPTFREMSAVADITELNPVREAFVPIIKMEYRGVSIDLLFASLPSLSRVGSDLELTDLQLLRGLDDIAMRSVNGTRVTKELLDNVPQPKAFRHALRAVKLWSNQRAIYGAVFGFPGGIAWAIMVARICQLYPFACGATILAKFFGLMLKWQWPRPIMLKDVEPGSLNLKVWNPQLYGADRAHIMPVLTPAYPSMCSTHTVMPSTMRIMMAELDRAAGILDQIQAGTKSWKDLFQRHTFFTHDHKYYLSVVATAYSKEAHEIWSGLVQSKVRLLVKGIDDGAAGVELARPYVKAFERVHRCANEEQIDEVKQGNVKYQIKEDEVPAAGAKASNGDAPKIIYTTTFYIGLTLPEAGTKSLDISYPVSEFKRYIAMSESYREEDMFVRIVHTRNHQLPDDVFLAGETKPTKSVKEKKKKASGSRSAKRQFAETGLEVRNTRLTKSPRAS</sequence>
<dbReference type="InterPro" id="IPR007010">
    <property type="entry name" value="PolA_pol_RNA-bd_dom"/>
</dbReference>
<dbReference type="GO" id="GO:0003723">
    <property type="term" value="F:RNA binding"/>
    <property type="evidence" value="ECO:0007669"/>
    <property type="project" value="UniProtKB-UniRule"/>
</dbReference>
<dbReference type="Pfam" id="PF04928">
    <property type="entry name" value="PAP_central"/>
    <property type="match status" value="1"/>
</dbReference>
<evidence type="ECO:0000256" key="1">
    <source>
        <dbReference type="ARBA" id="ARBA00001936"/>
    </source>
</evidence>
<feature type="binding site" evidence="13">
    <location>
        <position position="104"/>
    </location>
    <ligand>
        <name>Mg(2+)</name>
        <dbReference type="ChEBI" id="CHEBI:18420"/>
        <label>2</label>
        <note>catalytic</note>
    </ligand>
</feature>
<feature type="compositionally biased region" description="Basic residues" evidence="14">
    <location>
        <begin position="533"/>
        <end position="546"/>
    </location>
</feature>
<comment type="function">
    <text evidence="11">Polymerase that creates the 3'-poly(A) tail of mRNA's.</text>
</comment>
<evidence type="ECO:0000313" key="20">
    <source>
        <dbReference type="Proteomes" id="UP000800094"/>
    </source>
</evidence>
<feature type="binding site" evidence="13">
    <location>
        <position position="102"/>
    </location>
    <ligand>
        <name>Mg(2+)</name>
        <dbReference type="ChEBI" id="CHEBI:18420"/>
        <label>2</label>
        <note>catalytic</note>
    </ligand>
</feature>
<comment type="cofactor">
    <cofactor evidence="13">
        <name>Mg(2+)</name>
        <dbReference type="ChEBI" id="CHEBI:18420"/>
    </cofactor>
    <text evidence="13">Binds 2 magnesium ions. Also active with manganese.</text>
</comment>
<evidence type="ECO:0000256" key="13">
    <source>
        <dbReference type="PIRSR" id="PIRSR018425-2"/>
    </source>
</evidence>
<keyword evidence="15" id="KW-1133">Transmembrane helix</keyword>
<keyword evidence="20" id="KW-1185">Reference proteome</keyword>
<dbReference type="GO" id="GO:0006397">
    <property type="term" value="P:mRNA processing"/>
    <property type="evidence" value="ECO:0007669"/>
    <property type="project" value="UniProtKB-KW"/>
</dbReference>
<evidence type="ECO:0000256" key="7">
    <source>
        <dbReference type="ARBA" id="ARBA00022741"/>
    </source>
</evidence>
<evidence type="ECO:0000256" key="14">
    <source>
        <dbReference type="SAM" id="MobiDB-lite"/>
    </source>
</evidence>
<feature type="binding site" evidence="12">
    <location>
        <begin position="102"/>
        <end position="104"/>
    </location>
    <ligand>
        <name>ATP</name>
        <dbReference type="ChEBI" id="CHEBI:30616"/>
    </ligand>
</feature>
<feature type="binding site" evidence="12">
    <location>
        <position position="159"/>
    </location>
    <ligand>
        <name>ATP</name>
        <dbReference type="ChEBI" id="CHEBI:30616"/>
    </ligand>
</feature>
<evidence type="ECO:0000259" key="17">
    <source>
        <dbReference type="Pfam" id="PF04928"/>
    </source>
</evidence>
<dbReference type="Proteomes" id="UP000800094">
    <property type="component" value="Unassembled WGS sequence"/>
</dbReference>
<keyword evidence="15" id="KW-0812">Transmembrane</keyword>
<dbReference type="InterPro" id="IPR048840">
    <property type="entry name" value="PolA_pol_NTPase"/>
</dbReference>
<evidence type="ECO:0000256" key="11">
    <source>
        <dbReference type="PIRNR" id="PIRNR018425"/>
    </source>
</evidence>
<dbReference type="PIRSF" id="PIRSF018425">
    <property type="entry name" value="PolyA_polymerase"/>
    <property type="match status" value="1"/>
</dbReference>